<dbReference type="Proteomes" id="UP000002487">
    <property type="component" value="Chromosome"/>
</dbReference>
<accession>Q8TRH9</accession>
<dbReference type="PhylomeDB" id="Q8TRH9"/>
<dbReference type="InterPro" id="IPR050902">
    <property type="entry name" value="ABC_Transporter_SBP"/>
</dbReference>
<keyword evidence="3" id="KW-1185">Reference proteome</keyword>
<dbReference type="STRING" id="188937.MA_1197"/>
<dbReference type="PANTHER" id="PTHR30535:SF34">
    <property type="entry name" value="MOLYBDATE-BINDING PROTEIN MOLA"/>
    <property type="match status" value="1"/>
</dbReference>
<dbReference type="Gene3D" id="1.20.58.2180">
    <property type="match status" value="1"/>
</dbReference>
<dbReference type="KEGG" id="mac:MA_1197"/>
<evidence type="ECO:0000313" key="2">
    <source>
        <dbReference type="EMBL" id="AAM04618.1"/>
    </source>
</evidence>
<feature type="domain" description="Fe/B12 periplasmic-binding" evidence="1">
    <location>
        <begin position="98"/>
        <end position="356"/>
    </location>
</feature>
<dbReference type="SUPFAM" id="SSF53807">
    <property type="entry name" value="Helical backbone' metal receptor"/>
    <property type="match status" value="1"/>
</dbReference>
<dbReference type="AlphaFoldDB" id="Q8TRH9"/>
<dbReference type="EnsemblBacteria" id="AAM04618">
    <property type="protein sequence ID" value="AAM04618"/>
    <property type="gene ID" value="MA_1197"/>
</dbReference>
<dbReference type="CDD" id="cd01142">
    <property type="entry name" value="TroA_e"/>
    <property type="match status" value="1"/>
</dbReference>
<dbReference type="Pfam" id="PF01497">
    <property type="entry name" value="Peripla_BP_2"/>
    <property type="match status" value="1"/>
</dbReference>
<dbReference type="PROSITE" id="PS50983">
    <property type="entry name" value="FE_B12_PBP"/>
    <property type="match status" value="1"/>
</dbReference>
<dbReference type="InParanoid" id="Q8TRH9"/>
<dbReference type="HOGENOM" id="CLU_038034_13_2_2"/>
<sequence length="386" mass="43069">MFNLYHKKGAATTKLQLRLSIIIMEKFNMKTIKITLVLLILLPCLLISGCLQQTNDVVETSAETPTVKGTGQETDAEAETRTITDMDGVVWTIPKEVKSVVANGAGNQIVFMVGGADKLVGTASVVQQNEMFVKIYPRITEVETIFVTGQDVNFEELVKLDPDVIIGNLDDAEEYGLVDLDIRNQSPEDIKKEVLLVGDLFGEEEYKKAEEFCNYYDGNLNYVTERTKNLTDEEKVKVFVAGADILSTEGIGSITTSWIENAGGINVAAEAGVKERGTISMEDLITQNPDIIVTRDSKTKEELLTNDQYHDISAVKTGKIYVNPKGVYLWGVRSAETAMQTLWSAKITHPELFEDLDMNAETRKFYSTFYNYELSEEELDLILNPQ</sequence>
<protein>
    <submittedName>
        <fullName evidence="2">Iron ABC transporter, solute-binding protein</fullName>
    </submittedName>
</protein>
<organism evidence="2 3">
    <name type="scientific">Methanosarcina acetivorans (strain ATCC 35395 / DSM 2834 / JCM 12185 / C2A)</name>
    <dbReference type="NCBI Taxonomy" id="188937"/>
    <lineage>
        <taxon>Archaea</taxon>
        <taxon>Methanobacteriati</taxon>
        <taxon>Methanobacteriota</taxon>
        <taxon>Stenosarchaea group</taxon>
        <taxon>Methanomicrobia</taxon>
        <taxon>Methanosarcinales</taxon>
        <taxon>Methanosarcinaceae</taxon>
        <taxon>Methanosarcina</taxon>
    </lineage>
</organism>
<dbReference type="PANTHER" id="PTHR30535">
    <property type="entry name" value="VITAMIN B12-BINDING PROTEIN"/>
    <property type="match status" value="1"/>
</dbReference>
<dbReference type="Gene3D" id="3.40.50.1980">
    <property type="entry name" value="Nitrogenase molybdenum iron protein domain"/>
    <property type="match status" value="2"/>
</dbReference>
<name>Q8TRH9_METAC</name>
<dbReference type="EMBL" id="AE010299">
    <property type="protein sequence ID" value="AAM04618.1"/>
    <property type="molecule type" value="Genomic_DNA"/>
</dbReference>
<reference evidence="2 3" key="1">
    <citation type="journal article" date="2002" name="Genome Res.">
        <title>The genome of Methanosarcina acetivorans reveals extensive metabolic and physiological diversity.</title>
        <authorList>
            <person name="Galagan J.E."/>
            <person name="Nusbaum C."/>
            <person name="Roy A."/>
            <person name="Endrizzi M.G."/>
            <person name="Macdonald P."/>
            <person name="FitzHugh W."/>
            <person name="Calvo S."/>
            <person name="Engels R."/>
            <person name="Smirnov S."/>
            <person name="Atnoor D."/>
            <person name="Brown A."/>
            <person name="Allen N."/>
            <person name="Naylor J."/>
            <person name="Stange-Thomann N."/>
            <person name="DeArellano K."/>
            <person name="Johnson R."/>
            <person name="Linton L."/>
            <person name="McEwan P."/>
            <person name="McKernan K."/>
            <person name="Talamas J."/>
            <person name="Tirrell A."/>
            <person name="Ye W."/>
            <person name="Zimmer A."/>
            <person name="Barber R.D."/>
            <person name="Cann I."/>
            <person name="Graham D.E."/>
            <person name="Grahame D.A."/>
            <person name="Guss A."/>
            <person name="Hedderich R."/>
            <person name="Ingram-Smith C."/>
            <person name="Kuettner C.H."/>
            <person name="Krzycki J.A."/>
            <person name="Leigh J.A."/>
            <person name="Li W."/>
            <person name="Liu J."/>
            <person name="Mukhopadhyay B."/>
            <person name="Reeve J.N."/>
            <person name="Smith K."/>
            <person name="Springer T.A."/>
            <person name="Umayam L.A."/>
            <person name="White O."/>
            <person name="White R.H."/>
            <person name="de Macario E.C."/>
            <person name="Ferry J.G."/>
            <person name="Jarrell K.F."/>
            <person name="Jing H."/>
            <person name="Macario A.J.L."/>
            <person name="Paulsen I."/>
            <person name="Pritchett M."/>
            <person name="Sowers K.R."/>
            <person name="Swanson R.V."/>
            <person name="Zinder S.H."/>
            <person name="Lander E."/>
            <person name="Metcalf W.W."/>
            <person name="Birren B."/>
        </authorList>
    </citation>
    <scope>NUCLEOTIDE SEQUENCE [LARGE SCALE GENOMIC DNA]</scope>
    <source>
        <strain evidence="3">ATCC 35395 / DSM 2834 / JCM 12185 / C2A</strain>
    </source>
</reference>
<evidence type="ECO:0000259" key="1">
    <source>
        <dbReference type="PROSITE" id="PS50983"/>
    </source>
</evidence>
<dbReference type="InterPro" id="IPR002491">
    <property type="entry name" value="ABC_transptr_periplasmic_BD"/>
</dbReference>
<proteinExistence type="predicted"/>
<evidence type="ECO:0000313" key="3">
    <source>
        <dbReference type="Proteomes" id="UP000002487"/>
    </source>
</evidence>
<gene>
    <name evidence="2" type="ordered locus">MA_1197</name>
</gene>